<dbReference type="PANTHER" id="PTHR33116:SF78">
    <property type="entry name" value="OS12G0587133 PROTEIN"/>
    <property type="match status" value="1"/>
</dbReference>
<gene>
    <name evidence="3" type="ORF">Tco_1111183</name>
</gene>
<dbReference type="Pfam" id="PF13966">
    <property type="entry name" value="zf-RVT"/>
    <property type="match status" value="1"/>
</dbReference>
<keyword evidence="1" id="KW-0472">Membrane</keyword>
<feature type="transmembrane region" description="Helical" evidence="1">
    <location>
        <begin position="420"/>
        <end position="439"/>
    </location>
</feature>
<organism evidence="3 4">
    <name type="scientific">Tanacetum coccineum</name>
    <dbReference type="NCBI Taxonomy" id="301880"/>
    <lineage>
        <taxon>Eukaryota</taxon>
        <taxon>Viridiplantae</taxon>
        <taxon>Streptophyta</taxon>
        <taxon>Embryophyta</taxon>
        <taxon>Tracheophyta</taxon>
        <taxon>Spermatophyta</taxon>
        <taxon>Magnoliopsida</taxon>
        <taxon>eudicotyledons</taxon>
        <taxon>Gunneridae</taxon>
        <taxon>Pentapetalae</taxon>
        <taxon>asterids</taxon>
        <taxon>campanulids</taxon>
        <taxon>Asterales</taxon>
        <taxon>Asteraceae</taxon>
        <taxon>Asteroideae</taxon>
        <taxon>Anthemideae</taxon>
        <taxon>Anthemidinae</taxon>
        <taxon>Tanacetum</taxon>
    </lineage>
</organism>
<keyword evidence="1" id="KW-1133">Transmembrane helix</keyword>
<dbReference type="GO" id="GO:0003964">
    <property type="term" value="F:RNA-directed DNA polymerase activity"/>
    <property type="evidence" value="ECO:0007669"/>
    <property type="project" value="UniProtKB-KW"/>
</dbReference>
<name>A0ABQ5IMC0_9ASTR</name>
<evidence type="ECO:0000313" key="3">
    <source>
        <dbReference type="EMBL" id="GJU00845.1"/>
    </source>
</evidence>
<feature type="domain" description="Reverse transcriptase zinc-binding" evidence="2">
    <location>
        <begin position="287"/>
        <end position="374"/>
    </location>
</feature>
<accession>A0ABQ5IMC0</accession>
<keyword evidence="4" id="KW-1185">Reference proteome</keyword>
<keyword evidence="3" id="KW-0548">Nucleotidyltransferase</keyword>
<dbReference type="EMBL" id="BQNB010020904">
    <property type="protein sequence ID" value="GJU00845.1"/>
    <property type="molecule type" value="Genomic_DNA"/>
</dbReference>
<evidence type="ECO:0000313" key="4">
    <source>
        <dbReference type="Proteomes" id="UP001151760"/>
    </source>
</evidence>
<protein>
    <submittedName>
        <fullName evidence="3">Reverse transcriptase domain, reverse transcriptase zinc-binding domain protein</fullName>
    </submittedName>
</protein>
<keyword evidence="3" id="KW-0695">RNA-directed DNA polymerase</keyword>
<proteinExistence type="predicted"/>
<keyword evidence="3" id="KW-0808">Transferase</keyword>
<reference evidence="3" key="2">
    <citation type="submission" date="2022-01" db="EMBL/GenBank/DDBJ databases">
        <authorList>
            <person name="Yamashiro T."/>
            <person name="Shiraishi A."/>
            <person name="Satake H."/>
            <person name="Nakayama K."/>
        </authorList>
    </citation>
    <scope>NUCLEOTIDE SEQUENCE</scope>
</reference>
<keyword evidence="1" id="KW-0812">Transmembrane</keyword>
<reference evidence="3" key="1">
    <citation type="journal article" date="2022" name="Int. J. Mol. Sci.">
        <title>Draft Genome of Tanacetum Coccineum: Genomic Comparison of Closely Related Tanacetum-Family Plants.</title>
        <authorList>
            <person name="Yamashiro T."/>
            <person name="Shiraishi A."/>
            <person name="Nakayama K."/>
            <person name="Satake H."/>
        </authorList>
    </citation>
    <scope>NUCLEOTIDE SEQUENCE</scope>
</reference>
<dbReference type="PANTHER" id="PTHR33116">
    <property type="entry name" value="REVERSE TRANSCRIPTASE ZINC-BINDING DOMAIN-CONTAINING PROTEIN-RELATED-RELATED"/>
    <property type="match status" value="1"/>
</dbReference>
<dbReference type="Proteomes" id="UP001151760">
    <property type="component" value="Unassembled WGS sequence"/>
</dbReference>
<comment type="caution">
    <text evidence="3">The sequence shown here is derived from an EMBL/GenBank/DDBJ whole genome shotgun (WGS) entry which is preliminary data.</text>
</comment>
<sequence>MFDIGNDRAPGPDGYTSTFFKKGWDIVGFDVCNAIGDFFTNGQILKEINHTFLALIPKVSTPFRVNDYRPISCCNVIYKCISKILTNRIIEGIKEVVSENQSAFVPGRRVRLSDTFKYHKHCEDLQVINVCFADDLFIFSRGDVDSAKVIMDSLEEFKRTSGLVPSIRKSTTFFCNVLNHVKLAILNIMPFSEGGLLVKYLGVPLISSRLLNKDCKILVEKAKNRIGDWKNKLLSFVAELESNGGWVWPQSWLLKAPNLGLVPAPNLNTNRFDVIRWRDNNGNITDFSVKCAWEALRPRGITVAWHRVVWFSHCIPRHAFHLWLVMRRSLKTQDKMRQWDVGGGTDLNLLRCSLCDSQPDSHEHLFFECAFSSQPMANQYTAISVLERLLLAASTYYVWLERNNRIFKKVKRTPEEIIDIIMFYVLGRLLLAASTYYVWLERNNRIFKKVKRTPEEIIDIIMVTVHLKLLTFRFKNTNMVNKLLSRWKMPTSFRLYGGHFSSL</sequence>
<evidence type="ECO:0000256" key="1">
    <source>
        <dbReference type="SAM" id="Phobius"/>
    </source>
</evidence>
<dbReference type="InterPro" id="IPR026960">
    <property type="entry name" value="RVT-Znf"/>
</dbReference>
<evidence type="ECO:0000259" key="2">
    <source>
        <dbReference type="Pfam" id="PF13966"/>
    </source>
</evidence>